<evidence type="ECO:0000313" key="1">
    <source>
        <dbReference type="EMBL" id="AJG19052.1"/>
    </source>
</evidence>
<protein>
    <recommendedName>
        <fullName evidence="3">MmcB family DNA repair protein</fullName>
    </recommendedName>
</protein>
<dbReference type="KEGG" id="cbw:RR42_m1655"/>
<name>A0A0C4Y1S3_9BURK</name>
<evidence type="ECO:0008006" key="3">
    <source>
        <dbReference type="Google" id="ProtNLM"/>
    </source>
</evidence>
<evidence type="ECO:0000313" key="2">
    <source>
        <dbReference type="Proteomes" id="UP000031843"/>
    </source>
</evidence>
<dbReference type="EMBL" id="CP010536">
    <property type="protein sequence ID" value="AJG19052.1"/>
    <property type="molecule type" value="Genomic_DNA"/>
</dbReference>
<dbReference type="AlphaFoldDB" id="A0A0C4Y1S3"/>
<dbReference type="Proteomes" id="UP000031843">
    <property type="component" value="Chromosome main"/>
</dbReference>
<dbReference type="RefSeq" id="WP_043345556.1">
    <property type="nucleotide sequence ID" value="NZ_CP010536.1"/>
</dbReference>
<organism evidence="1 2">
    <name type="scientific">Cupriavidus basilensis</name>
    <dbReference type="NCBI Taxonomy" id="68895"/>
    <lineage>
        <taxon>Bacteria</taxon>
        <taxon>Pseudomonadati</taxon>
        <taxon>Pseudomonadota</taxon>
        <taxon>Betaproteobacteria</taxon>
        <taxon>Burkholderiales</taxon>
        <taxon>Burkholderiaceae</taxon>
        <taxon>Cupriavidus</taxon>
    </lineage>
</organism>
<keyword evidence="2" id="KW-1185">Reference proteome</keyword>
<proteinExistence type="predicted"/>
<accession>A0A0C4Y1S3</accession>
<reference evidence="1 2" key="1">
    <citation type="journal article" date="2015" name="Genome Announc.">
        <title>Complete Genome Sequence of Cupriavidus basilensis 4G11, Isolated from the Oak Ridge Field Research Center Site.</title>
        <authorList>
            <person name="Ray J."/>
            <person name="Waters R.J."/>
            <person name="Skerker J.M."/>
            <person name="Kuehl J.V."/>
            <person name="Price M.N."/>
            <person name="Huang J."/>
            <person name="Chakraborty R."/>
            <person name="Arkin A.P."/>
            <person name="Deutschbauer A."/>
        </authorList>
    </citation>
    <scope>NUCLEOTIDE SEQUENCE [LARGE SCALE GENOMIC DNA]</scope>
    <source>
        <strain evidence="1">4G11</strain>
    </source>
</reference>
<dbReference type="STRING" id="68895.RR42_m1655"/>
<sequence length="284" mass="31959">MTWTHDTLQEDLAQYLRDKTQRMVWTNMQMGPAGSPRPDAYSLPFSFTRFTPLAYEVKISVADFRRDVTAGKWQSYLRYAAGVTFAAPAGLITKGDIPDGCGLLLRSEAGWRAAKAPTLRPVENLPLEAWIKLLIDGLERQVKLRFPQVADEYSLIHRVEQRLGKEVSRLLHDRRATRYRYEQATEMLNKSAVAAEAEYRKTLDDARKNAERDAARIDGARAELAQALGLASDARTFEITNAAQAAARRLEADAEVQRLRSLFERVESAIASVDRPLPEIARAV</sequence>
<dbReference type="OrthoDB" id="198812at2"/>
<gene>
    <name evidence="1" type="ORF">RR42_m1655</name>
</gene>